<gene>
    <name evidence="2" type="ORF">FRACYDRAFT_262010</name>
</gene>
<dbReference type="SUPFAM" id="SSF48452">
    <property type="entry name" value="TPR-like"/>
    <property type="match status" value="1"/>
</dbReference>
<keyword evidence="1" id="KW-1133">Transmembrane helix</keyword>
<name>A0A1E7F984_9STRA</name>
<dbReference type="PANTHER" id="PTHR47908:SF2">
    <property type="entry name" value="TETRATRICOPEPTIDE REPEAT (TPR)-LIKE SUPERFAMILY PROTEIN"/>
    <property type="match status" value="1"/>
</dbReference>
<dbReference type="Gene3D" id="1.25.40.10">
    <property type="entry name" value="Tetratricopeptide repeat domain"/>
    <property type="match status" value="1"/>
</dbReference>
<dbReference type="GO" id="GO:0009507">
    <property type="term" value="C:chloroplast"/>
    <property type="evidence" value="ECO:0007669"/>
    <property type="project" value="TreeGrafter"/>
</dbReference>
<keyword evidence="1" id="KW-0472">Membrane</keyword>
<dbReference type="KEGG" id="fcy:FRACYDRAFT_262010"/>
<dbReference type="InterPro" id="IPR011990">
    <property type="entry name" value="TPR-like_helical_dom_sf"/>
</dbReference>
<dbReference type="EMBL" id="KV784360">
    <property type="protein sequence ID" value="OEU14575.1"/>
    <property type="molecule type" value="Genomic_DNA"/>
</dbReference>
<dbReference type="OrthoDB" id="2017782at2759"/>
<reference evidence="2 3" key="1">
    <citation type="submission" date="2016-09" db="EMBL/GenBank/DDBJ databases">
        <title>Extensive genetic diversity and differential bi-allelic expression allows diatom success in the polar Southern Ocean.</title>
        <authorList>
            <consortium name="DOE Joint Genome Institute"/>
            <person name="Mock T."/>
            <person name="Otillar R.P."/>
            <person name="Strauss J."/>
            <person name="Dupont C."/>
            <person name="Frickenhaus S."/>
            <person name="Maumus F."/>
            <person name="Mcmullan M."/>
            <person name="Sanges R."/>
            <person name="Schmutz J."/>
            <person name="Toseland A."/>
            <person name="Valas R."/>
            <person name="Veluchamy A."/>
            <person name="Ward B.J."/>
            <person name="Allen A."/>
            <person name="Barry K."/>
            <person name="Falciatore A."/>
            <person name="Ferrante M."/>
            <person name="Fortunato A.E."/>
            <person name="Gloeckner G."/>
            <person name="Gruber A."/>
            <person name="Hipkin R."/>
            <person name="Janech M."/>
            <person name="Kroth P."/>
            <person name="Leese F."/>
            <person name="Lindquist E."/>
            <person name="Lyon B.R."/>
            <person name="Martin J."/>
            <person name="Mayer C."/>
            <person name="Parker M."/>
            <person name="Quesneville H."/>
            <person name="Raymond J."/>
            <person name="Uhlig C."/>
            <person name="Valentin K.U."/>
            <person name="Worden A.Z."/>
            <person name="Armbrust E.V."/>
            <person name="Bowler C."/>
            <person name="Green B."/>
            <person name="Moulton V."/>
            <person name="Van Oosterhout C."/>
            <person name="Grigoriev I."/>
        </authorList>
    </citation>
    <scope>NUCLEOTIDE SEQUENCE [LARGE SCALE GENOMIC DNA]</scope>
    <source>
        <strain evidence="2 3">CCMP1102</strain>
    </source>
</reference>
<feature type="transmembrane region" description="Helical" evidence="1">
    <location>
        <begin position="276"/>
        <end position="295"/>
    </location>
</feature>
<dbReference type="Proteomes" id="UP000095751">
    <property type="component" value="Unassembled WGS sequence"/>
</dbReference>
<keyword evidence="1" id="KW-0812">Transmembrane</keyword>
<dbReference type="InParanoid" id="A0A1E7F984"/>
<protein>
    <submittedName>
        <fullName evidence="2">Uncharacterized protein</fullName>
    </submittedName>
</protein>
<proteinExistence type="predicted"/>
<evidence type="ECO:0000256" key="1">
    <source>
        <dbReference type="SAM" id="Phobius"/>
    </source>
</evidence>
<dbReference type="PANTHER" id="PTHR47908">
    <property type="match status" value="1"/>
</dbReference>
<keyword evidence="3" id="KW-1185">Reference proteome</keyword>
<evidence type="ECO:0000313" key="3">
    <source>
        <dbReference type="Proteomes" id="UP000095751"/>
    </source>
</evidence>
<evidence type="ECO:0000313" key="2">
    <source>
        <dbReference type="EMBL" id="OEU14575.1"/>
    </source>
</evidence>
<organism evidence="2 3">
    <name type="scientific">Fragilariopsis cylindrus CCMP1102</name>
    <dbReference type="NCBI Taxonomy" id="635003"/>
    <lineage>
        <taxon>Eukaryota</taxon>
        <taxon>Sar</taxon>
        <taxon>Stramenopiles</taxon>
        <taxon>Ochrophyta</taxon>
        <taxon>Bacillariophyta</taxon>
        <taxon>Bacillariophyceae</taxon>
        <taxon>Bacillariophycidae</taxon>
        <taxon>Bacillariales</taxon>
        <taxon>Bacillariaceae</taxon>
        <taxon>Fragilariopsis</taxon>
    </lineage>
</organism>
<accession>A0A1E7F984</accession>
<sequence>MSAFASNKVEQSIEIYDSIINDDPRRKPYLWQRGLSLYYAGRYQDGANQFETDVAVNPNDTEEQIWHLLCLSKMEDVGSLNKARLQKLKVGNDRRPIMKLVQKLFLGDDNTELETERTLIEVATAKSDNNNAGAGNRFYASLYLSLYYESLNDEKLSQQYMTNAIETEYARSSGRRDPMVDVAKVAVQRRGWGPTLSSPNAIFFYLKYQQLKDVLDDCLREISAYDSFYVPKAAPLIFCDNNPRNYRTDYQMLFGVCLASTNWFTENEDACGDCCVIGVIVVIVVVIVVTAFAFLW</sequence>
<dbReference type="AlphaFoldDB" id="A0A1E7F984"/>